<name>A0A5N7DIW4_9EURO</name>
<dbReference type="EMBL" id="ML736757">
    <property type="protein sequence ID" value="KAE8405943.1"/>
    <property type="molecule type" value="Genomic_DNA"/>
</dbReference>
<evidence type="ECO:0000313" key="2">
    <source>
        <dbReference type="EMBL" id="KAE8405943.1"/>
    </source>
</evidence>
<evidence type="ECO:0000313" key="3">
    <source>
        <dbReference type="Proteomes" id="UP000325579"/>
    </source>
</evidence>
<reference evidence="2 3" key="1">
    <citation type="submission" date="2019-04" db="EMBL/GenBank/DDBJ databases">
        <authorList>
            <consortium name="DOE Joint Genome Institute"/>
            <person name="Mondo S."/>
            <person name="Kjaerbolling I."/>
            <person name="Vesth T."/>
            <person name="Frisvad J.C."/>
            <person name="Nybo J.L."/>
            <person name="Theobald S."/>
            <person name="Kildgaard S."/>
            <person name="Isbrandt T."/>
            <person name="Kuo A."/>
            <person name="Sato A."/>
            <person name="Lyhne E.K."/>
            <person name="Kogle M.E."/>
            <person name="Wiebenga A."/>
            <person name="Kun R.S."/>
            <person name="Lubbers R.J."/>
            <person name="Makela M.R."/>
            <person name="Barry K."/>
            <person name="Chovatia M."/>
            <person name="Clum A."/>
            <person name="Daum C."/>
            <person name="Haridas S."/>
            <person name="He G."/>
            <person name="LaButti K."/>
            <person name="Lipzen A."/>
            <person name="Riley R."/>
            <person name="Salamov A."/>
            <person name="Simmons B.A."/>
            <person name="Magnuson J.K."/>
            <person name="Henrissat B."/>
            <person name="Mortensen U.H."/>
            <person name="Larsen T.O."/>
            <person name="Devries R.P."/>
            <person name="Grigoriev I.V."/>
            <person name="Machida M."/>
            <person name="Baker S.E."/>
            <person name="Andersen M.R."/>
            <person name="Cantor M.N."/>
            <person name="Hua S.X."/>
        </authorList>
    </citation>
    <scope>NUCLEOTIDE SEQUENCE [LARGE SCALE GENOMIC DNA]</scope>
    <source>
        <strain evidence="2 3">CBS 119388</strain>
    </source>
</reference>
<protein>
    <submittedName>
        <fullName evidence="2">Uncharacterized protein</fullName>
    </submittedName>
</protein>
<dbReference type="GeneID" id="43671515"/>
<gene>
    <name evidence="2" type="ORF">BDV37DRAFT_281487</name>
</gene>
<evidence type="ECO:0000256" key="1">
    <source>
        <dbReference type="SAM" id="MobiDB-lite"/>
    </source>
</evidence>
<feature type="compositionally biased region" description="Basic and acidic residues" evidence="1">
    <location>
        <begin position="11"/>
        <end position="23"/>
    </location>
</feature>
<dbReference type="AlphaFoldDB" id="A0A5N7DIW4"/>
<feature type="region of interest" description="Disordered" evidence="1">
    <location>
        <begin position="1"/>
        <end position="115"/>
    </location>
</feature>
<keyword evidence="3" id="KW-1185">Reference proteome</keyword>
<accession>A0A5N7DIW4</accession>
<feature type="compositionally biased region" description="Polar residues" evidence="1">
    <location>
        <begin position="53"/>
        <end position="62"/>
    </location>
</feature>
<proteinExistence type="predicted"/>
<dbReference type="Proteomes" id="UP000325579">
    <property type="component" value="Unassembled WGS sequence"/>
</dbReference>
<organism evidence="2 3">
    <name type="scientific">Aspergillus pseudonomiae</name>
    <dbReference type="NCBI Taxonomy" id="1506151"/>
    <lineage>
        <taxon>Eukaryota</taxon>
        <taxon>Fungi</taxon>
        <taxon>Dikarya</taxon>
        <taxon>Ascomycota</taxon>
        <taxon>Pezizomycotina</taxon>
        <taxon>Eurotiomycetes</taxon>
        <taxon>Eurotiomycetidae</taxon>
        <taxon>Eurotiales</taxon>
        <taxon>Aspergillaceae</taxon>
        <taxon>Aspergillus</taxon>
        <taxon>Aspergillus subgen. Circumdati</taxon>
    </lineage>
</organism>
<dbReference type="RefSeq" id="XP_031943262.1">
    <property type="nucleotide sequence ID" value="XM_032086824.1"/>
</dbReference>
<sequence length="140" mass="15509">MSRATTPDPEPLVHDRTEREVRSELAASLEPPDDGVLEPVVAPGPVERDSGLFESTTSSIVTPDQPLGAVDLEQTPSSPSPKQPRRAASGKSLTPAEQIPPEEEQAETQPDPYMEEYINRILLAREEQDRLEDELEQERL</sequence>